<evidence type="ECO:0000256" key="3">
    <source>
        <dbReference type="PROSITE-ProRule" id="PRU00708"/>
    </source>
</evidence>
<feature type="repeat" description="PPR" evidence="3">
    <location>
        <begin position="264"/>
        <end position="298"/>
    </location>
</feature>
<feature type="repeat" description="PPR" evidence="3">
    <location>
        <begin position="370"/>
        <end position="404"/>
    </location>
</feature>
<evidence type="ECO:0000313" key="5">
    <source>
        <dbReference type="Proteomes" id="UP000554482"/>
    </source>
</evidence>
<dbReference type="PANTHER" id="PTHR47447:SF28">
    <property type="entry name" value="PENTACOTRIPEPTIDE-REPEAT REGION OF PRORP DOMAIN-CONTAINING PROTEIN"/>
    <property type="match status" value="1"/>
</dbReference>
<sequence length="510" mass="58889">MIILRRNYLRNTRFLFVPIIYHAFSHDIPSTSFVKPFSAGENGIGQREIQCRSLNTLSYLEVLASKVGVGNNEHEVLQSLLSDENCCSIHPSSSIVDKLLHRFENDWKSALGIFHWAVTQYGFKHTPEAYDKMVDILGRAKQLDRMMLFINEMREGSHVTLNTIAKAMRRLAGAGKWEEAIKIFNDLGTFGLEKNTETMNLLLDTLCKEKKVEVARDVFLELKPHIPPNAHTFNIFIHGWCNYKRVDEAHWTLQEMKGHGCRPCVITYSTIIQAYCNQFNYRKVYELLDEMKTQGCSPNVVTYTTLMCSLAKSDEFEEALQVYEMMKSDKCKPDTLFYNALIHVLKRAGKMREAAHVFEVEMPMSGVIPNTSTYNTMIAMYCHHSQEENALYVLKEIDKSTFCKPDLKTYNPLLKLCLRSGKPDSFLNTLLDDMINKHHLSLDLSTYTLLIHELCRANNCERAYIILEEMISKAITPRYKTCRLLLDHVKQKNMTDVSDRIEDLMKQMKT</sequence>
<evidence type="ECO:0000256" key="2">
    <source>
        <dbReference type="ARBA" id="ARBA00022737"/>
    </source>
</evidence>
<accession>A0A7J6W3E1</accession>
<dbReference type="Proteomes" id="UP000554482">
    <property type="component" value="Unassembled WGS sequence"/>
</dbReference>
<dbReference type="InterPro" id="IPR002885">
    <property type="entry name" value="PPR_rpt"/>
</dbReference>
<dbReference type="InterPro" id="IPR011990">
    <property type="entry name" value="TPR-like_helical_dom_sf"/>
</dbReference>
<dbReference type="EMBL" id="JABWDY010022954">
    <property type="protein sequence ID" value="KAF5191308.1"/>
    <property type="molecule type" value="Genomic_DNA"/>
</dbReference>
<dbReference type="AlphaFoldDB" id="A0A7J6W3E1"/>
<dbReference type="PANTHER" id="PTHR47447">
    <property type="entry name" value="OS03G0856100 PROTEIN"/>
    <property type="match status" value="1"/>
</dbReference>
<dbReference type="Pfam" id="PF12854">
    <property type="entry name" value="PPR_1"/>
    <property type="match status" value="1"/>
</dbReference>
<comment type="caution">
    <text evidence="4">The sequence shown here is derived from an EMBL/GenBank/DDBJ whole genome shotgun (WGS) entry which is preliminary data.</text>
</comment>
<organism evidence="4 5">
    <name type="scientific">Thalictrum thalictroides</name>
    <name type="common">Rue-anemone</name>
    <name type="synonym">Anemone thalictroides</name>
    <dbReference type="NCBI Taxonomy" id="46969"/>
    <lineage>
        <taxon>Eukaryota</taxon>
        <taxon>Viridiplantae</taxon>
        <taxon>Streptophyta</taxon>
        <taxon>Embryophyta</taxon>
        <taxon>Tracheophyta</taxon>
        <taxon>Spermatophyta</taxon>
        <taxon>Magnoliopsida</taxon>
        <taxon>Ranunculales</taxon>
        <taxon>Ranunculaceae</taxon>
        <taxon>Thalictroideae</taxon>
        <taxon>Thalictrum</taxon>
    </lineage>
</organism>
<dbReference type="OrthoDB" id="185373at2759"/>
<proteinExistence type="inferred from homology"/>
<feature type="repeat" description="PPR" evidence="3">
    <location>
        <begin position="299"/>
        <end position="333"/>
    </location>
</feature>
<feature type="repeat" description="PPR" evidence="3">
    <location>
        <begin position="229"/>
        <end position="263"/>
    </location>
</feature>
<dbReference type="NCBIfam" id="TIGR00756">
    <property type="entry name" value="PPR"/>
    <property type="match status" value="5"/>
</dbReference>
<feature type="repeat" description="PPR" evidence="3">
    <location>
        <begin position="334"/>
        <end position="369"/>
    </location>
</feature>
<dbReference type="PROSITE" id="PS51375">
    <property type="entry name" value="PPR"/>
    <property type="match status" value="6"/>
</dbReference>
<evidence type="ECO:0000256" key="1">
    <source>
        <dbReference type="ARBA" id="ARBA00007626"/>
    </source>
</evidence>
<reference evidence="4 5" key="1">
    <citation type="submission" date="2020-06" db="EMBL/GenBank/DDBJ databases">
        <title>Transcriptomic and genomic resources for Thalictrum thalictroides and T. hernandezii: Facilitating candidate gene discovery in an emerging model plant lineage.</title>
        <authorList>
            <person name="Arias T."/>
            <person name="Riano-Pachon D.M."/>
            <person name="Di Stilio V.S."/>
        </authorList>
    </citation>
    <scope>NUCLEOTIDE SEQUENCE [LARGE SCALE GENOMIC DNA]</scope>
    <source>
        <strain evidence="5">cv. WT478/WT964</strain>
        <tissue evidence="4">Leaves</tissue>
    </source>
</reference>
<feature type="repeat" description="PPR" evidence="3">
    <location>
        <begin position="443"/>
        <end position="477"/>
    </location>
</feature>
<evidence type="ECO:0000313" key="4">
    <source>
        <dbReference type="EMBL" id="KAF5191308.1"/>
    </source>
</evidence>
<name>A0A7J6W3E1_THATH</name>
<comment type="similarity">
    <text evidence="1">Belongs to the PPR family. P subfamily.</text>
</comment>
<gene>
    <name evidence="4" type="ORF">FRX31_019109</name>
</gene>
<dbReference type="Pfam" id="PF13041">
    <property type="entry name" value="PPR_2"/>
    <property type="match status" value="3"/>
</dbReference>
<protein>
    <submittedName>
        <fullName evidence="4">Pentatricopeptide repeat-containing protein</fullName>
    </submittedName>
</protein>
<dbReference type="Gene3D" id="1.25.40.10">
    <property type="entry name" value="Tetratricopeptide repeat domain"/>
    <property type="match status" value="4"/>
</dbReference>
<keyword evidence="2" id="KW-0677">Repeat</keyword>
<keyword evidence="5" id="KW-1185">Reference proteome</keyword>